<dbReference type="Proteomes" id="UP001153954">
    <property type="component" value="Unassembled WGS sequence"/>
</dbReference>
<gene>
    <name evidence="1" type="ORF">EEDITHA_LOCUS11189</name>
</gene>
<accession>A0AAU9UA51</accession>
<proteinExistence type="predicted"/>
<protein>
    <submittedName>
        <fullName evidence="1">Uncharacterized protein</fullName>
    </submittedName>
</protein>
<dbReference type="EMBL" id="CAKOGL010000015">
    <property type="protein sequence ID" value="CAH2095772.1"/>
    <property type="molecule type" value="Genomic_DNA"/>
</dbReference>
<evidence type="ECO:0000313" key="2">
    <source>
        <dbReference type="Proteomes" id="UP001153954"/>
    </source>
</evidence>
<keyword evidence="2" id="KW-1185">Reference proteome</keyword>
<sequence>MLKSTEFPNEFSDFEEFPTPEIVVEGVNPTNVTNKTFNLISVEFFNQPHTLHNSFTAEHENPDDKDLL</sequence>
<reference evidence="1" key="1">
    <citation type="submission" date="2022-03" db="EMBL/GenBank/DDBJ databases">
        <authorList>
            <person name="Tunstrom K."/>
        </authorList>
    </citation>
    <scope>NUCLEOTIDE SEQUENCE</scope>
</reference>
<evidence type="ECO:0000313" key="1">
    <source>
        <dbReference type="EMBL" id="CAH2095772.1"/>
    </source>
</evidence>
<comment type="caution">
    <text evidence="1">The sequence shown here is derived from an EMBL/GenBank/DDBJ whole genome shotgun (WGS) entry which is preliminary data.</text>
</comment>
<name>A0AAU9UA51_EUPED</name>
<dbReference type="AlphaFoldDB" id="A0AAU9UA51"/>
<organism evidence="1 2">
    <name type="scientific">Euphydryas editha</name>
    <name type="common">Edith's checkerspot</name>
    <dbReference type="NCBI Taxonomy" id="104508"/>
    <lineage>
        <taxon>Eukaryota</taxon>
        <taxon>Metazoa</taxon>
        <taxon>Ecdysozoa</taxon>
        <taxon>Arthropoda</taxon>
        <taxon>Hexapoda</taxon>
        <taxon>Insecta</taxon>
        <taxon>Pterygota</taxon>
        <taxon>Neoptera</taxon>
        <taxon>Endopterygota</taxon>
        <taxon>Lepidoptera</taxon>
        <taxon>Glossata</taxon>
        <taxon>Ditrysia</taxon>
        <taxon>Papilionoidea</taxon>
        <taxon>Nymphalidae</taxon>
        <taxon>Nymphalinae</taxon>
        <taxon>Euphydryas</taxon>
    </lineage>
</organism>